<sequence>MHSGAADVQQFKATACYRELKMLCDEYDAESKESAGNVELKDRILAVCHKYQHSYQQVFHCKQVGAMESNRGGESVQWRRAQGRAQVIKTSGFSLDAVAGEDNPYTKEYAKYTVKQCTKHPCFAKYQEDEIRIGAWGATHGLHGFACVHDRVKSEYESLTKDGYMDLDVVCNRDKRGLLRDAIANGVKFTVVKWVVHAALPMVAKIVGDALNTVQQTSEGETWFQNLLSIIDAASSMGAQPDWKAVAKKVLKSQPPRAMDMPDMVDYIIKWGGMPSGGLIKELAPLLNHYVPSDRVVPGLFFKQLAELKFPTGCTPAHVVNAVLFRHAAAEDCVRDGFAGYVTKPDLAMLSKPDKRQAVTQANGALMRAKAMLEEVELDPSVKESLKGQLMIDVVDFLMDKQDKAKIKGTGSDGKGKDATGKKGLVAILEEFIAKLDGNPGDGPTHPSEDGAASSALAANFVQYTDGGEASGLGQTTALNKDIVVGAHFRLRKPSEGTPLAIVDIWKTTDVSGNGTVTFKNLKFDGTLDGDSITSKPLQEVEELFQTCKAREFMANYPHCDAVNDKDCITFELKSMIFAALNALHRKHGVQHARPMKKPVRAVLATKELGIGCYVAAPGTRSVVPQTKDVAACPPRALEVSAPVDGAPKMFIMPSPPADEFVSQYWCLSVESDRAKCNCKLTMLTANAKRPVVGEKMTGPTIDITIPCATNFKKVAEHEELVLNLEAVATTKKAKISEPVLQSKRARKSA</sequence>
<comment type="caution">
    <text evidence="1">The sequence shown here is derived from an EMBL/GenBank/DDBJ whole genome shotgun (WGS) entry which is preliminary data.</text>
</comment>
<reference evidence="1" key="1">
    <citation type="submission" date="2023-10" db="EMBL/GenBank/DDBJ databases">
        <authorList>
            <person name="Chen Y."/>
            <person name="Shah S."/>
            <person name="Dougan E. K."/>
            <person name="Thang M."/>
            <person name="Chan C."/>
        </authorList>
    </citation>
    <scope>NUCLEOTIDE SEQUENCE [LARGE SCALE GENOMIC DNA]</scope>
</reference>
<name>A0ABN9UUJ9_9DINO</name>
<accession>A0ABN9UUJ9</accession>
<dbReference type="EMBL" id="CAUYUJ010016294">
    <property type="protein sequence ID" value="CAK0863773.1"/>
    <property type="molecule type" value="Genomic_DNA"/>
</dbReference>
<proteinExistence type="predicted"/>
<evidence type="ECO:0000313" key="1">
    <source>
        <dbReference type="EMBL" id="CAK0863773.1"/>
    </source>
</evidence>
<protein>
    <submittedName>
        <fullName evidence="1">Uncharacterized protein</fullName>
    </submittedName>
</protein>
<keyword evidence="2" id="KW-1185">Reference proteome</keyword>
<organism evidence="1 2">
    <name type="scientific">Prorocentrum cordatum</name>
    <dbReference type="NCBI Taxonomy" id="2364126"/>
    <lineage>
        <taxon>Eukaryota</taxon>
        <taxon>Sar</taxon>
        <taxon>Alveolata</taxon>
        <taxon>Dinophyceae</taxon>
        <taxon>Prorocentrales</taxon>
        <taxon>Prorocentraceae</taxon>
        <taxon>Prorocentrum</taxon>
    </lineage>
</organism>
<evidence type="ECO:0000313" key="2">
    <source>
        <dbReference type="Proteomes" id="UP001189429"/>
    </source>
</evidence>
<dbReference type="Proteomes" id="UP001189429">
    <property type="component" value="Unassembled WGS sequence"/>
</dbReference>
<gene>
    <name evidence="1" type="ORF">PCOR1329_LOCUS51822</name>
</gene>